<protein>
    <submittedName>
        <fullName evidence="2">Uncharacterized protein</fullName>
    </submittedName>
</protein>
<feature type="compositionally biased region" description="Basic and acidic residues" evidence="1">
    <location>
        <begin position="77"/>
        <end position="96"/>
    </location>
</feature>
<gene>
    <name evidence="2" type="ORF">LCGC14_2234530</name>
</gene>
<feature type="non-terminal residue" evidence="2">
    <location>
        <position position="1"/>
    </location>
</feature>
<feature type="region of interest" description="Disordered" evidence="1">
    <location>
        <begin position="58"/>
        <end position="96"/>
    </location>
</feature>
<organism evidence="2">
    <name type="scientific">marine sediment metagenome</name>
    <dbReference type="NCBI Taxonomy" id="412755"/>
    <lineage>
        <taxon>unclassified sequences</taxon>
        <taxon>metagenomes</taxon>
        <taxon>ecological metagenomes</taxon>
    </lineage>
</organism>
<dbReference type="AlphaFoldDB" id="A0A0F9D7G3"/>
<feature type="compositionally biased region" description="Basic and acidic residues" evidence="1">
    <location>
        <begin position="58"/>
        <end position="68"/>
    </location>
</feature>
<proteinExistence type="predicted"/>
<accession>A0A0F9D7G3</accession>
<sequence>YINHCIWALEEAKNYVYYDGGGCGPADLVEESSSAKKTHGDCVIADALTIDHKDYREGKLGTRDKESSRNIAGRRRLAMEKRKQTRNKNFDFRSRS</sequence>
<evidence type="ECO:0000313" key="2">
    <source>
        <dbReference type="EMBL" id="KKL57524.1"/>
    </source>
</evidence>
<evidence type="ECO:0000256" key="1">
    <source>
        <dbReference type="SAM" id="MobiDB-lite"/>
    </source>
</evidence>
<dbReference type="EMBL" id="LAZR01030137">
    <property type="protein sequence ID" value="KKL57524.1"/>
    <property type="molecule type" value="Genomic_DNA"/>
</dbReference>
<comment type="caution">
    <text evidence="2">The sequence shown here is derived from an EMBL/GenBank/DDBJ whole genome shotgun (WGS) entry which is preliminary data.</text>
</comment>
<reference evidence="2" key="1">
    <citation type="journal article" date="2015" name="Nature">
        <title>Complex archaea that bridge the gap between prokaryotes and eukaryotes.</title>
        <authorList>
            <person name="Spang A."/>
            <person name="Saw J.H."/>
            <person name="Jorgensen S.L."/>
            <person name="Zaremba-Niedzwiedzka K."/>
            <person name="Martijn J."/>
            <person name="Lind A.E."/>
            <person name="van Eijk R."/>
            <person name="Schleper C."/>
            <person name="Guy L."/>
            <person name="Ettema T.J."/>
        </authorList>
    </citation>
    <scope>NUCLEOTIDE SEQUENCE</scope>
</reference>
<name>A0A0F9D7G3_9ZZZZ</name>